<protein>
    <submittedName>
        <fullName evidence="4">Stabilizer of axonemal microtubules 1</fullName>
    </submittedName>
</protein>
<keyword evidence="3" id="KW-1185">Reference proteome</keyword>
<dbReference type="PANTHER" id="PTHR31516">
    <property type="entry name" value="STABILIZER OF AXONEMAL MICROTUBULES 2"/>
    <property type="match status" value="1"/>
</dbReference>
<gene>
    <name evidence="4" type="primary">SAXO1</name>
</gene>
<dbReference type="GO" id="GO:0005814">
    <property type="term" value="C:centriole"/>
    <property type="evidence" value="ECO:0007669"/>
    <property type="project" value="TreeGrafter"/>
</dbReference>
<proteinExistence type="inferred from homology"/>
<dbReference type="GeneID" id="103061576"/>
<dbReference type="GO" id="GO:0036126">
    <property type="term" value="C:sperm flagellum"/>
    <property type="evidence" value="ECO:0007669"/>
    <property type="project" value="TreeGrafter"/>
</dbReference>
<comment type="similarity">
    <text evidence="1">Belongs to the FAM154 family.</text>
</comment>
<dbReference type="PANTHER" id="PTHR31516:SF9">
    <property type="entry name" value="STABILIZER OF AXONEMAL MICROTUBULES 1"/>
    <property type="match status" value="1"/>
</dbReference>
<sequence length="473" mass="54745">MIELRHHCPHLPTRPFEMNEKPCLLSEYTEKYPLYPNVLPRESCKPKAEYNKQPVPMEGLSTTKRDYIPHEVFRIKQKPPDKYVKKDECMDLQSTYRQDYNPYSVSRVPPCLPQEQNYSSAEKMTSIPTYKSDYVAWNQPKREMIKPDTSYHPSEKKFDHRTTNQDEYQYKGLVTTKNYKPLRPPHISKFPLESMTNYKLNYVAHPIPKRFVHTQKPFKGCDVPFDGLTTHKFSYKGLAGQPAKSMKPDYTRPDLGNFEGTTEFKEKYQAWPVSAPFSRKPAVYTPPKEKMDLQTSVQIHYGNPNGRPATSCKPLARVTEYTEPFDHCSTTKDDFKHWRSERPKPILPHPAITLPTEPMDLTTSFQTHYIPHPLPSTKSFRPHLPVARHHEPFADTTTYATSYTAKEVRICPASFKEPPGYRFDKIDEGGHRRFRPATGMQPRRSSSSTLADYRGRPGSRLSQAVLQDVALKA</sequence>
<dbReference type="Proteomes" id="UP000695026">
    <property type="component" value="Unplaced"/>
</dbReference>
<feature type="region of interest" description="Disordered" evidence="2">
    <location>
        <begin position="425"/>
        <end position="459"/>
    </location>
</feature>
<accession>A0A9F2PM02</accession>
<dbReference type="RefSeq" id="XP_007423547.2">
    <property type="nucleotide sequence ID" value="XM_007423485.2"/>
</dbReference>
<evidence type="ECO:0000313" key="4">
    <source>
        <dbReference type="RefSeq" id="XP_007423547.2"/>
    </source>
</evidence>
<name>A0A9F2PM02_PYTBI</name>
<organism evidence="3 4">
    <name type="scientific">Python bivittatus</name>
    <name type="common">Burmese python</name>
    <name type="synonym">Python molurus bivittatus</name>
    <dbReference type="NCBI Taxonomy" id="176946"/>
    <lineage>
        <taxon>Eukaryota</taxon>
        <taxon>Metazoa</taxon>
        <taxon>Chordata</taxon>
        <taxon>Craniata</taxon>
        <taxon>Vertebrata</taxon>
        <taxon>Euteleostomi</taxon>
        <taxon>Lepidosauria</taxon>
        <taxon>Squamata</taxon>
        <taxon>Bifurcata</taxon>
        <taxon>Unidentata</taxon>
        <taxon>Episquamata</taxon>
        <taxon>Toxicofera</taxon>
        <taxon>Serpentes</taxon>
        <taxon>Henophidia</taxon>
        <taxon>Pythonidae</taxon>
        <taxon>Python</taxon>
    </lineage>
</organism>
<dbReference type="GO" id="GO:0036064">
    <property type="term" value="C:ciliary basal body"/>
    <property type="evidence" value="ECO:0007669"/>
    <property type="project" value="TreeGrafter"/>
</dbReference>
<dbReference type="OrthoDB" id="365640at2759"/>
<evidence type="ECO:0000256" key="2">
    <source>
        <dbReference type="SAM" id="MobiDB-lite"/>
    </source>
</evidence>
<dbReference type="KEGG" id="pbi:103061576"/>
<dbReference type="GO" id="GO:0005879">
    <property type="term" value="C:axonemal microtubule"/>
    <property type="evidence" value="ECO:0007669"/>
    <property type="project" value="TreeGrafter"/>
</dbReference>
<evidence type="ECO:0000313" key="3">
    <source>
        <dbReference type="Proteomes" id="UP000695026"/>
    </source>
</evidence>
<evidence type="ECO:0000256" key="1">
    <source>
        <dbReference type="ARBA" id="ARBA00008738"/>
    </source>
</evidence>
<dbReference type="CTD" id="158297"/>
<dbReference type="AlphaFoldDB" id="A0A9F2PM02"/>
<dbReference type="OMA" id="KQPVPME"/>
<dbReference type="Pfam" id="PF05217">
    <property type="entry name" value="SAXO1-2"/>
    <property type="match status" value="1"/>
</dbReference>
<dbReference type="InterPro" id="IPR033336">
    <property type="entry name" value="SAXO1/2"/>
</dbReference>
<dbReference type="GO" id="GO:0008017">
    <property type="term" value="F:microtubule binding"/>
    <property type="evidence" value="ECO:0007669"/>
    <property type="project" value="InterPro"/>
</dbReference>
<reference evidence="4" key="1">
    <citation type="submission" date="2025-08" db="UniProtKB">
        <authorList>
            <consortium name="RefSeq"/>
        </authorList>
    </citation>
    <scope>IDENTIFICATION</scope>
    <source>
        <tissue evidence="4">Liver</tissue>
    </source>
</reference>